<feature type="compositionally biased region" description="Basic and acidic residues" evidence="1">
    <location>
        <begin position="1"/>
        <end position="13"/>
    </location>
</feature>
<organism evidence="3">
    <name type="scientific">Photinus pyralis</name>
    <name type="common">Common eastern firefly</name>
    <name type="synonym">Lampyris pyralis</name>
    <dbReference type="NCBI Taxonomy" id="7054"/>
    <lineage>
        <taxon>Eukaryota</taxon>
        <taxon>Metazoa</taxon>
        <taxon>Ecdysozoa</taxon>
        <taxon>Arthropoda</taxon>
        <taxon>Hexapoda</taxon>
        <taxon>Insecta</taxon>
        <taxon>Pterygota</taxon>
        <taxon>Neoptera</taxon>
        <taxon>Endopterygota</taxon>
        <taxon>Coleoptera</taxon>
        <taxon>Polyphaga</taxon>
        <taxon>Elateriformia</taxon>
        <taxon>Elateroidea</taxon>
        <taxon>Lampyridae</taxon>
        <taxon>Lampyrinae</taxon>
        <taxon>Photinus</taxon>
    </lineage>
</organism>
<feature type="region of interest" description="Disordered" evidence="1">
    <location>
        <begin position="1"/>
        <end position="22"/>
    </location>
</feature>
<protein>
    <submittedName>
        <fullName evidence="3">Uncharacterized protein</fullName>
    </submittedName>
</protein>
<dbReference type="AlphaFoldDB" id="A0A1Y1KY81"/>
<name>A0A1Y1KY81_PHOPY</name>
<dbReference type="EMBL" id="GEZM01070661">
    <property type="protein sequence ID" value="JAV66352.1"/>
    <property type="molecule type" value="Transcribed_RNA"/>
</dbReference>
<evidence type="ECO:0000256" key="1">
    <source>
        <dbReference type="SAM" id="MobiDB-lite"/>
    </source>
</evidence>
<proteinExistence type="predicted"/>
<feature type="transmembrane region" description="Helical" evidence="2">
    <location>
        <begin position="64"/>
        <end position="88"/>
    </location>
</feature>
<keyword evidence="2" id="KW-0472">Membrane</keyword>
<evidence type="ECO:0000256" key="2">
    <source>
        <dbReference type="SAM" id="Phobius"/>
    </source>
</evidence>
<sequence>MGDDRIDAQEKGESQNPTDNNLTISTKLSTDHLICKTPQESPNVSVKSLPRDGEVKKVDGDGDIILYLGVSQIVFGLLMAVFGALVLVHDARLARVSFIREFCDSSVWKIGGNSSRGPYRFYSGTGPIAVVERSKINRCLYISTAF</sequence>
<keyword evidence="2" id="KW-1133">Transmembrane helix</keyword>
<evidence type="ECO:0000313" key="3">
    <source>
        <dbReference type="EMBL" id="JAV66352.1"/>
    </source>
</evidence>
<keyword evidence="2" id="KW-0812">Transmembrane</keyword>
<accession>A0A1Y1KY81</accession>
<reference evidence="3" key="1">
    <citation type="journal article" date="2016" name="Sci. Rep.">
        <title>Molecular characterization of firefly nuptial gifts: a multi-omics approach sheds light on postcopulatory sexual selection.</title>
        <authorList>
            <person name="Al-Wathiqui N."/>
            <person name="Fallon T.R."/>
            <person name="South A."/>
            <person name="Weng J.K."/>
            <person name="Lewis S.M."/>
        </authorList>
    </citation>
    <scope>NUCLEOTIDE SEQUENCE</scope>
</reference>